<dbReference type="EMBL" id="CP029289">
    <property type="protein sequence ID" value="AWR94098.1"/>
    <property type="molecule type" value="Genomic_DNA"/>
</dbReference>
<dbReference type="KEGG" id="abri:DFR85_05310"/>
<keyword evidence="1" id="KW-1133">Transmembrane helix</keyword>
<proteinExistence type="predicted"/>
<organism evidence="2 3">
    <name type="scientific">Acidianus brierleyi</name>
    <dbReference type="NCBI Taxonomy" id="41673"/>
    <lineage>
        <taxon>Archaea</taxon>
        <taxon>Thermoproteota</taxon>
        <taxon>Thermoprotei</taxon>
        <taxon>Sulfolobales</taxon>
        <taxon>Sulfolobaceae</taxon>
        <taxon>Acidianus</taxon>
    </lineage>
</organism>
<protein>
    <recommendedName>
        <fullName evidence="4">DUF998 domain-containing protein</fullName>
    </recommendedName>
</protein>
<accession>A0A2U9IDI0</accession>
<sequence>MIQFLDGMWLNLFAVFPQVSSSFNAMNMMSFMFNYGPIFMLHMMSGFLLLILGFIILAFSFMSKNSNIVIFSSIGLLAIILAGISGLLFMFSDFSNNIFSYMMSLGFIISIASYTIIIGQRK</sequence>
<keyword evidence="1" id="KW-0472">Membrane</keyword>
<keyword evidence="3" id="KW-1185">Reference proteome</keyword>
<name>A0A2U9IDI0_9CREN</name>
<evidence type="ECO:0000313" key="2">
    <source>
        <dbReference type="EMBL" id="AWR94098.1"/>
    </source>
</evidence>
<gene>
    <name evidence="2" type="ORF">DFR85_05310</name>
</gene>
<evidence type="ECO:0008006" key="4">
    <source>
        <dbReference type="Google" id="ProtNLM"/>
    </source>
</evidence>
<feature type="transmembrane region" description="Helical" evidence="1">
    <location>
        <begin position="12"/>
        <end position="33"/>
    </location>
</feature>
<reference evidence="2 3" key="1">
    <citation type="submission" date="2018-05" db="EMBL/GenBank/DDBJ databases">
        <title>Complete Genome Sequences of Extremely Thermoacidophilic, Metal-Mobilizing Type-Strain Members of the Archaeal Family Sulfolobaceae: Acidianus brierleyi DSM-1651T, Acidianus sulfidivorans DSM-18786T, Metallosphaera hakonensis DSM-7519T, and Metallosphaera prunae DSM-10039T.</title>
        <authorList>
            <person name="Counts J.A."/>
            <person name="Kelly R.M."/>
        </authorList>
    </citation>
    <scope>NUCLEOTIDE SEQUENCE [LARGE SCALE GENOMIC DNA]</scope>
    <source>
        <strain evidence="2 3">DSM 1651</strain>
    </source>
</reference>
<feature type="transmembrane region" description="Helical" evidence="1">
    <location>
        <begin position="39"/>
        <end position="61"/>
    </location>
</feature>
<evidence type="ECO:0000256" key="1">
    <source>
        <dbReference type="SAM" id="Phobius"/>
    </source>
</evidence>
<feature type="transmembrane region" description="Helical" evidence="1">
    <location>
        <begin position="68"/>
        <end position="92"/>
    </location>
</feature>
<feature type="transmembrane region" description="Helical" evidence="1">
    <location>
        <begin position="98"/>
        <end position="119"/>
    </location>
</feature>
<keyword evidence="1" id="KW-0812">Transmembrane</keyword>
<dbReference type="AlphaFoldDB" id="A0A2U9IDI0"/>
<evidence type="ECO:0000313" key="3">
    <source>
        <dbReference type="Proteomes" id="UP000248044"/>
    </source>
</evidence>
<dbReference type="Proteomes" id="UP000248044">
    <property type="component" value="Chromosome"/>
</dbReference>